<dbReference type="AlphaFoldDB" id="A0A2I0WEQ4"/>
<evidence type="ECO:0000256" key="1">
    <source>
        <dbReference type="ARBA" id="ARBA00006974"/>
    </source>
</evidence>
<reference evidence="2 3" key="1">
    <citation type="journal article" date="2016" name="Sci. Rep.">
        <title>The Dendrobium catenatum Lindl. genome sequence provides insights into polysaccharide synthase, floral development and adaptive evolution.</title>
        <authorList>
            <person name="Zhang G.Q."/>
            <person name="Xu Q."/>
            <person name="Bian C."/>
            <person name="Tsai W.C."/>
            <person name="Yeh C.M."/>
            <person name="Liu K.W."/>
            <person name="Yoshida K."/>
            <person name="Zhang L.S."/>
            <person name="Chang S.B."/>
            <person name="Chen F."/>
            <person name="Shi Y."/>
            <person name="Su Y.Y."/>
            <person name="Zhang Y.Q."/>
            <person name="Chen L.J."/>
            <person name="Yin Y."/>
            <person name="Lin M."/>
            <person name="Huang H."/>
            <person name="Deng H."/>
            <person name="Wang Z.W."/>
            <person name="Zhu S.L."/>
            <person name="Zhao X."/>
            <person name="Deng C."/>
            <person name="Niu S.C."/>
            <person name="Huang J."/>
            <person name="Wang M."/>
            <person name="Liu G.H."/>
            <person name="Yang H.J."/>
            <person name="Xiao X.J."/>
            <person name="Hsiao Y.Y."/>
            <person name="Wu W.L."/>
            <person name="Chen Y.Y."/>
            <person name="Mitsuda N."/>
            <person name="Ohme-Takagi M."/>
            <person name="Luo Y.B."/>
            <person name="Van de Peer Y."/>
            <person name="Liu Z.J."/>
        </authorList>
    </citation>
    <scope>NUCLEOTIDE SEQUENCE [LARGE SCALE GENOMIC DNA]</scope>
    <source>
        <tissue evidence="2">The whole plant</tissue>
    </source>
</reference>
<dbReference type="PANTHER" id="PTHR31374:SF118">
    <property type="entry name" value="OS01G0924966 PROTEIN"/>
    <property type="match status" value="1"/>
</dbReference>
<organism evidence="2 3">
    <name type="scientific">Dendrobium catenatum</name>
    <dbReference type="NCBI Taxonomy" id="906689"/>
    <lineage>
        <taxon>Eukaryota</taxon>
        <taxon>Viridiplantae</taxon>
        <taxon>Streptophyta</taxon>
        <taxon>Embryophyta</taxon>
        <taxon>Tracheophyta</taxon>
        <taxon>Spermatophyta</taxon>
        <taxon>Magnoliopsida</taxon>
        <taxon>Liliopsida</taxon>
        <taxon>Asparagales</taxon>
        <taxon>Orchidaceae</taxon>
        <taxon>Epidendroideae</taxon>
        <taxon>Malaxideae</taxon>
        <taxon>Dendrobiinae</taxon>
        <taxon>Dendrobium</taxon>
    </lineage>
</organism>
<proteinExistence type="inferred from homology"/>
<dbReference type="EMBL" id="KZ502689">
    <property type="protein sequence ID" value="PKU74125.1"/>
    <property type="molecule type" value="Genomic_DNA"/>
</dbReference>
<evidence type="ECO:0000313" key="2">
    <source>
        <dbReference type="EMBL" id="PKU74125.1"/>
    </source>
</evidence>
<keyword evidence="3" id="KW-1185">Reference proteome</keyword>
<dbReference type="InterPro" id="IPR003676">
    <property type="entry name" value="SAUR_fam"/>
</dbReference>
<dbReference type="GO" id="GO:0009733">
    <property type="term" value="P:response to auxin"/>
    <property type="evidence" value="ECO:0007669"/>
    <property type="project" value="InterPro"/>
</dbReference>
<gene>
    <name evidence="2" type="ORF">MA16_Dca023858</name>
</gene>
<protein>
    <submittedName>
        <fullName evidence="2">Auxin-induced protein X15</fullName>
    </submittedName>
</protein>
<dbReference type="Proteomes" id="UP000233837">
    <property type="component" value="Unassembled WGS sequence"/>
</dbReference>
<dbReference type="OrthoDB" id="660486at2759"/>
<comment type="similarity">
    <text evidence="1">Belongs to the ARG7 family.</text>
</comment>
<accession>A0A2I0WEQ4</accession>
<dbReference type="PANTHER" id="PTHR31374">
    <property type="entry name" value="AUXIN-INDUCED PROTEIN-LIKE-RELATED"/>
    <property type="match status" value="1"/>
</dbReference>
<evidence type="ECO:0000313" key="3">
    <source>
        <dbReference type="Proteomes" id="UP000233837"/>
    </source>
</evidence>
<name>A0A2I0WEQ4_9ASPA</name>
<sequence>MEICRSSIEAGTCRSKGLLSKALQRCRSLRSCSGRAKATPVGWVSVRVGLEKEKFQIRTESMNHHLFRRLLDEAKEEFGYATKGSLELPCSVEAFNLVLWEMDQEEADSAVAASPALCGFAASPLRGTRKGYRLLSPSRLFAVTCPL</sequence>
<dbReference type="Pfam" id="PF02519">
    <property type="entry name" value="Auxin_inducible"/>
    <property type="match status" value="1"/>
</dbReference>
<reference evidence="2 3" key="2">
    <citation type="journal article" date="2017" name="Nature">
        <title>The Apostasia genome and the evolution of orchids.</title>
        <authorList>
            <person name="Zhang G.Q."/>
            <person name="Liu K.W."/>
            <person name="Li Z."/>
            <person name="Lohaus R."/>
            <person name="Hsiao Y.Y."/>
            <person name="Niu S.C."/>
            <person name="Wang J.Y."/>
            <person name="Lin Y.C."/>
            <person name="Xu Q."/>
            <person name="Chen L.J."/>
            <person name="Yoshida K."/>
            <person name="Fujiwara S."/>
            <person name="Wang Z.W."/>
            <person name="Zhang Y.Q."/>
            <person name="Mitsuda N."/>
            <person name="Wang M."/>
            <person name="Liu G.H."/>
            <person name="Pecoraro L."/>
            <person name="Huang H.X."/>
            <person name="Xiao X.J."/>
            <person name="Lin M."/>
            <person name="Wu X.Y."/>
            <person name="Wu W.L."/>
            <person name="Chen Y.Y."/>
            <person name="Chang S.B."/>
            <person name="Sakamoto S."/>
            <person name="Ohme-Takagi M."/>
            <person name="Yagi M."/>
            <person name="Zeng S.J."/>
            <person name="Shen C.Y."/>
            <person name="Yeh C.M."/>
            <person name="Luo Y.B."/>
            <person name="Tsai W.C."/>
            <person name="Van de Peer Y."/>
            <person name="Liu Z.J."/>
        </authorList>
    </citation>
    <scope>NUCLEOTIDE SEQUENCE [LARGE SCALE GENOMIC DNA]</scope>
    <source>
        <tissue evidence="2">The whole plant</tissue>
    </source>
</reference>